<accession>A0A1U7M1Q5</accession>
<keyword evidence="1" id="KW-0472">Membrane</keyword>
<dbReference type="NCBIfam" id="TIGR00791">
    <property type="entry name" value="gntP"/>
    <property type="match status" value="1"/>
</dbReference>
<name>A0A1U7M1Q5_9FIRM</name>
<evidence type="ECO:0000313" key="2">
    <source>
        <dbReference type="EMBL" id="OLR65507.1"/>
    </source>
</evidence>
<dbReference type="STRING" id="1465756.BIV18_08265"/>
<gene>
    <name evidence="2" type="ORF">BIV18_08265</name>
</gene>
<feature type="transmembrane region" description="Helical" evidence="1">
    <location>
        <begin position="331"/>
        <end position="353"/>
    </location>
</feature>
<dbReference type="GO" id="GO:0015128">
    <property type="term" value="F:gluconate transmembrane transporter activity"/>
    <property type="evidence" value="ECO:0007669"/>
    <property type="project" value="InterPro"/>
</dbReference>
<dbReference type="Proteomes" id="UP000187166">
    <property type="component" value="Unassembled WGS sequence"/>
</dbReference>
<protein>
    <submittedName>
        <fullName evidence="2">D-serine permease</fullName>
    </submittedName>
</protein>
<keyword evidence="1" id="KW-1133">Transmembrane helix</keyword>
<keyword evidence="1" id="KW-0812">Transmembrane</keyword>
<dbReference type="EMBL" id="MJIH01000001">
    <property type="protein sequence ID" value="OLR65507.1"/>
    <property type="molecule type" value="Genomic_DNA"/>
</dbReference>
<evidence type="ECO:0000313" key="3">
    <source>
        <dbReference type="Proteomes" id="UP000187166"/>
    </source>
</evidence>
<comment type="caution">
    <text evidence="2">The sequence shown here is derived from an EMBL/GenBank/DDBJ whole genome shotgun (WGS) entry which is preliminary data.</text>
</comment>
<dbReference type="AlphaFoldDB" id="A0A1U7M1Q5"/>
<dbReference type="Pfam" id="PF02447">
    <property type="entry name" value="GntP_permease"/>
    <property type="match status" value="1"/>
</dbReference>
<feature type="transmembrane region" description="Helical" evidence="1">
    <location>
        <begin position="31"/>
        <end position="49"/>
    </location>
</feature>
<feature type="transmembrane region" description="Helical" evidence="1">
    <location>
        <begin position="260"/>
        <end position="282"/>
    </location>
</feature>
<dbReference type="GO" id="GO:0005886">
    <property type="term" value="C:plasma membrane"/>
    <property type="evidence" value="ECO:0007669"/>
    <property type="project" value="TreeGrafter"/>
</dbReference>
<feature type="transmembrane region" description="Helical" evidence="1">
    <location>
        <begin position="303"/>
        <end position="325"/>
    </location>
</feature>
<feature type="transmembrane region" description="Helical" evidence="1">
    <location>
        <begin position="61"/>
        <end position="80"/>
    </location>
</feature>
<feature type="transmembrane region" description="Helical" evidence="1">
    <location>
        <begin position="139"/>
        <end position="159"/>
    </location>
</feature>
<dbReference type="InterPro" id="IPR003474">
    <property type="entry name" value="Glcn_transporter"/>
</dbReference>
<dbReference type="PANTHER" id="PTHR30354">
    <property type="entry name" value="GNT FAMILY GLUCONATE TRANSPORTER"/>
    <property type="match status" value="1"/>
</dbReference>
<evidence type="ECO:0000256" key="1">
    <source>
        <dbReference type="SAM" id="Phobius"/>
    </source>
</evidence>
<feature type="transmembrane region" description="Helical" evidence="1">
    <location>
        <begin position="102"/>
        <end position="127"/>
    </location>
</feature>
<organism evidence="2 3">
    <name type="scientific">Peptoniphilus porci</name>
    <dbReference type="NCBI Taxonomy" id="2652280"/>
    <lineage>
        <taxon>Bacteria</taxon>
        <taxon>Bacillati</taxon>
        <taxon>Bacillota</taxon>
        <taxon>Tissierellia</taxon>
        <taxon>Tissierellales</taxon>
        <taxon>Peptoniphilaceae</taxon>
        <taxon>Peptoniphilus</taxon>
    </lineage>
</organism>
<dbReference type="PANTHER" id="PTHR30354:SF11">
    <property type="entry name" value="PERMEASE"/>
    <property type="match status" value="1"/>
</dbReference>
<reference evidence="2 3" key="1">
    <citation type="journal article" date="2016" name="Appl. Environ. Microbiol.">
        <title>Function and Phylogeny of Bacterial Butyryl Coenzyme A:Acetate Transferases and Their Diversity in the Proximal Colon of Swine.</title>
        <authorList>
            <person name="Trachsel J."/>
            <person name="Bayles D.O."/>
            <person name="Looft T."/>
            <person name="Levine U.Y."/>
            <person name="Allen H.K."/>
        </authorList>
    </citation>
    <scope>NUCLEOTIDE SEQUENCE [LARGE SCALE GENOMIC DNA]</scope>
    <source>
        <strain evidence="2 3">35-6-1</strain>
    </source>
</reference>
<feature type="transmembrane region" description="Helical" evidence="1">
    <location>
        <begin position="374"/>
        <end position="401"/>
    </location>
</feature>
<feature type="transmembrane region" description="Helical" evidence="1">
    <location>
        <begin position="421"/>
        <end position="444"/>
    </location>
</feature>
<sequence length="449" mass="47068">MNTSTLTVVALFLALFILIFATVKLKLHPFFALLAAGFSFGIISGMPLSDMLTAFQESMGSTIAGIGIVIAIGTVTGYLLEKSGAVETMAQTILKITGEKHAALGLAITGYFVSIPVFCDAAVVLLAPIAKRISKDTKISMASIAVSLTMGLHATHMFVPPTPGPLAVAGIVGADLGYVIAFGALVSIPVMLVAHFYGEFIGKKYYVQPKHEMEIEKDQQLPSVFMSFAPIVLPIVLMLVKTFADMMTKDAQSANTLLNIISFIGEPMIALLIGMIIALISYKNLNKDDKEIHTFDGGFGEALKTAGQIVLIVGAGGAFGGILRASQLQDILINFFSGIDIGILAPFIIGAIFRTAIGSGTVAMVTAASMLAPLLGVLGISSPMGLVIAMLACASGGSMIFHANDDFFWVATSTLEIDTGLGYKSFSVASVLQAITGLAVVFVLKSILI</sequence>
<keyword evidence="3" id="KW-1185">Reference proteome</keyword>
<feature type="transmembrane region" description="Helical" evidence="1">
    <location>
        <begin position="221"/>
        <end position="240"/>
    </location>
</feature>
<proteinExistence type="predicted"/>